<proteinExistence type="predicted"/>
<dbReference type="InterPro" id="IPR021958">
    <property type="entry name" value="DUF3575"/>
</dbReference>
<dbReference type="Proteomes" id="UP000278609">
    <property type="component" value="Unassembled WGS sequence"/>
</dbReference>
<sequence>MFVICAGWMTAIAACAQKVAVKSNVLYDLTTTINVGLEYALSDRWTVEISGNYNPWTFTQTIKNGDGTVLERYDGMLRHWMVQPEMRRWLRHTFDGHFVGLHVLAGQYNCGGLGILPIGWADGRQGTDGLQNKRFEGWMAGAGAAYGYLLKLKGRLWLEFSIGAGYLYLDYDKYSPRENKPREDSRYAHYFGLTKVGVSAVFLLK</sequence>
<dbReference type="Pfam" id="PF12099">
    <property type="entry name" value="DUF3575"/>
    <property type="match status" value="1"/>
</dbReference>
<evidence type="ECO:0000313" key="1">
    <source>
        <dbReference type="EMBL" id="RRD59207.1"/>
    </source>
</evidence>
<dbReference type="AlphaFoldDB" id="A0A3P1XMU4"/>
<name>A0A3P1XMU4_TANFO</name>
<accession>A0A3P1XMU4</accession>
<reference evidence="1 2" key="1">
    <citation type="submission" date="2018-11" db="EMBL/GenBank/DDBJ databases">
        <title>Genomes From Bacteria Associated with the Canine Oral Cavity: a Test Case for Automated Genome-Based Taxonomic Assignment.</title>
        <authorList>
            <person name="Coil D.A."/>
            <person name="Jospin G."/>
            <person name="Darling A.E."/>
            <person name="Wallis C."/>
            <person name="Davis I.J."/>
            <person name="Harris S."/>
            <person name="Eisen J.A."/>
            <person name="Holcombe L.J."/>
            <person name="O'Flynn C."/>
        </authorList>
    </citation>
    <scope>NUCLEOTIDE SEQUENCE [LARGE SCALE GENOMIC DNA]</scope>
    <source>
        <strain evidence="1 2">OH2617_COT-023</strain>
    </source>
</reference>
<gene>
    <name evidence="1" type="ORF">EII40_10890</name>
</gene>
<dbReference type="EMBL" id="RQYS01000051">
    <property type="protein sequence ID" value="RRD59207.1"/>
    <property type="molecule type" value="Genomic_DNA"/>
</dbReference>
<protein>
    <submittedName>
        <fullName evidence="1">DUF3575 domain-containing protein</fullName>
    </submittedName>
</protein>
<comment type="caution">
    <text evidence="1">The sequence shown here is derived from an EMBL/GenBank/DDBJ whole genome shotgun (WGS) entry which is preliminary data.</text>
</comment>
<organism evidence="1 2">
    <name type="scientific">Tannerella forsythia</name>
    <name type="common">Bacteroides forsythus</name>
    <dbReference type="NCBI Taxonomy" id="28112"/>
    <lineage>
        <taxon>Bacteria</taxon>
        <taxon>Pseudomonadati</taxon>
        <taxon>Bacteroidota</taxon>
        <taxon>Bacteroidia</taxon>
        <taxon>Bacteroidales</taxon>
        <taxon>Tannerellaceae</taxon>
        <taxon>Tannerella</taxon>
    </lineage>
</organism>
<evidence type="ECO:0000313" key="2">
    <source>
        <dbReference type="Proteomes" id="UP000278609"/>
    </source>
</evidence>
<dbReference type="OrthoDB" id="1060107at2"/>